<feature type="signal peptide" evidence="1">
    <location>
        <begin position="1"/>
        <end position="19"/>
    </location>
</feature>
<dbReference type="Proteomes" id="UP000194946">
    <property type="component" value="Unassembled WGS sequence"/>
</dbReference>
<reference evidence="3" key="1">
    <citation type="submission" date="2014-06" db="EMBL/GenBank/DDBJ databases">
        <authorList>
            <person name="Winans N.J."/>
            <person name="Newell P.D."/>
            <person name="Douglas A.E."/>
        </authorList>
    </citation>
    <scope>NUCLEOTIDE SEQUENCE [LARGE SCALE GENOMIC DNA]</scope>
    <source>
        <strain evidence="3">DmL_052</strain>
    </source>
</reference>
<dbReference type="AlphaFoldDB" id="A0A251ZUI8"/>
<accession>A0A251ZUI8</accession>
<comment type="caution">
    <text evidence="2">The sequence shown here is derived from an EMBL/GenBank/DDBJ whole genome shotgun (WGS) entry which is preliminary data.</text>
</comment>
<keyword evidence="3" id="KW-1185">Reference proteome</keyword>
<gene>
    <name evidence="2" type="ORF">HK18_09895</name>
</gene>
<feature type="chain" id="PRO_5011763183" evidence="1">
    <location>
        <begin position="20"/>
        <end position="156"/>
    </location>
</feature>
<sequence>MKKLLLALSIIVLPLTAMAAEKPDRMSDATIDAAVKQFGPSFCAKTVDGIKEAAEKVYDCYQKTPKDSPDLEICFLGDEAVSSIIQPLKRKTDALGKTNPFEKITYFSNAEVIKRTKETYDFPKYKNYTDQEKLDYQINSGKLFVNKANASCNSSH</sequence>
<dbReference type="RefSeq" id="WP_086632386.1">
    <property type="nucleotide sequence ID" value="NZ_JOPB01000007.1"/>
</dbReference>
<dbReference type="EMBL" id="JOPB01000007">
    <property type="protein sequence ID" value="OUI78336.1"/>
    <property type="molecule type" value="Genomic_DNA"/>
</dbReference>
<proteinExistence type="predicted"/>
<organism evidence="2 3">
    <name type="scientific">Commensalibacter intestini</name>
    <dbReference type="NCBI Taxonomy" id="479936"/>
    <lineage>
        <taxon>Bacteria</taxon>
        <taxon>Pseudomonadati</taxon>
        <taxon>Pseudomonadota</taxon>
        <taxon>Alphaproteobacteria</taxon>
        <taxon>Acetobacterales</taxon>
        <taxon>Acetobacteraceae</taxon>
    </lineage>
</organism>
<protein>
    <submittedName>
        <fullName evidence="2">Uncharacterized protein</fullName>
    </submittedName>
</protein>
<keyword evidence="1" id="KW-0732">Signal</keyword>
<evidence type="ECO:0000313" key="3">
    <source>
        <dbReference type="Proteomes" id="UP000194946"/>
    </source>
</evidence>
<name>A0A251ZUI8_9PROT</name>
<evidence type="ECO:0000256" key="1">
    <source>
        <dbReference type="SAM" id="SignalP"/>
    </source>
</evidence>
<evidence type="ECO:0000313" key="2">
    <source>
        <dbReference type="EMBL" id="OUI78336.1"/>
    </source>
</evidence>